<dbReference type="EMBL" id="MNUU01000019">
    <property type="protein sequence ID" value="OIO08215.1"/>
    <property type="molecule type" value="Genomic_DNA"/>
</dbReference>
<keyword evidence="1" id="KW-1133">Transmembrane helix</keyword>
<sequence length="415" mass="46780">MLKLLKIILPAFLLFILIQPALAQDKINLYFFYGNGCPHCAKEEKFLNKLEKERGDIKIYRYEVWYNRDNAHFLSDLGKKLNLDTSGVPLLVIGNKSIAGYYSDQTTGEKIKEIINYYTVNECSDVVASILAENGKISGCPHGCEPGDQECIHNCGCQADKISGPETPETINVPLFGEIEIKTVSLPAFTVLMGALDGFNPCAMWVLLFLISLLLGMESRKKMWILGSTFVVVSALVYFLFLSAWLNLFLFLGFILWIRLVVGVLAIGSGVLHLKEYFKNRKGTCPVTGDEKRRLWFERLKKVISEERFYLALAGIIVLAAAVNLVELLCSAGLPAIYTQVLSLSNLASWQYYGYLILYIFIFMLDDLFIFVVAMLTLKMKGISSRYSRWSNLIGGIIIFIIGLLLLFKPGWLMF</sequence>
<feature type="transmembrane region" description="Helical" evidence="1">
    <location>
        <begin position="390"/>
        <end position="408"/>
    </location>
</feature>
<keyword evidence="1" id="KW-0812">Transmembrane</keyword>
<dbReference type="InterPro" id="IPR036249">
    <property type="entry name" value="Thioredoxin-like_sf"/>
</dbReference>
<feature type="transmembrane region" description="Helical" evidence="1">
    <location>
        <begin position="309"/>
        <end position="334"/>
    </location>
</feature>
<evidence type="ECO:0000313" key="2">
    <source>
        <dbReference type="EMBL" id="OIO08215.1"/>
    </source>
</evidence>
<name>A0A1J4TDD3_9BACT</name>
<gene>
    <name evidence="2" type="ORF">AUJ27_01020</name>
</gene>
<dbReference type="Proteomes" id="UP000183192">
    <property type="component" value="Unassembled WGS sequence"/>
</dbReference>
<feature type="transmembrane region" description="Helical" evidence="1">
    <location>
        <begin position="354"/>
        <end position="378"/>
    </location>
</feature>
<dbReference type="SUPFAM" id="SSF52833">
    <property type="entry name" value="Thioredoxin-like"/>
    <property type="match status" value="1"/>
</dbReference>
<evidence type="ECO:0000256" key="1">
    <source>
        <dbReference type="SAM" id="Phobius"/>
    </source>
</evidence>
<feature type="transmembrane region" description="Helical" evidence="1">
    <location>
        <begin position="198"/>
        <end position="216"/>
    </location>
</feature>
<organism evidence="2 3">
    <name type="scientific">Candidatus Falkowbacteria bacterium CG1_02_37_44</name>
    <dbReference type="NCBI Taxonomy" id="1805146"/>
    <lineage>
        <taxon>Bacteria</taxon>
        <taxon>Candidatus Falkowiibacteriota</taxon>
    </lineage>
</organism>
<dbReference type="Gene3D" id="3.40.30.10">
    <property type="entry name" value="Glutaredoxin"/>
    <property type="match status" value="1"/>
</dbReference>
<evidence type="ECO:0000313" key="3">
    <source>
        <dbReference type="Proteomes" id="UP000183192"/>
    </source>
</evidence>
<protein>
    <recommendedName>
        <fullName evidence="4">Thioredoxin domain-containing protein</fullName>
    </recommendedName>
</protein>
<keyword evidence="1" id="KW-0472">Membrane</keyword>
<dbReference type="STRING" id="1805146.AUJ27_01020"/>
<evidence type="ECO:0008006" key="4">
    <source>
        <dbReference type="Google" id="ProtNLM"/>
    </source>
</evidence>
<dbReference type="AlphaFoldDB" id="A0A1J4TDD3"/>
<dbReference type="CDD" id="cd01659">
    <property type="entry name" value="TRX_superfamily"/>
    <property type="match status" value="1"/>
</dbReference>
<accession>A0A1J4TDD3</accession>
<feature type="transmembrane region" description="Helical" evidence="1">
    <location>
        <begin position="248"/>
        <end position="272"/>
    </location>
</feature>
<proteinExistence type="predicted"/>
<feature type="transmembrane region" description="Helical" evidence="1">
    <location>
        <begin position="223"/>
        <end position="242"/>
    </location>
</feature>
<reference evidence="2 3" key="1">
    <citation type="journal article" date="2016" name="Environ. Microbiol.">
        <title>Genomic resolution of a cold subsurface aquifer community provides metabolic insights for novel microbes adapted to high CO concentrations.</title>
        <authorList>
            <person name="Probst A.J."/>
            <person name="Castelle C.J."/>
            <person name="Singh A."/>
            <person name="Brown C.T."/>
            <person name="Anantharaman K."/>
            <person name="Sharon I."/>
            <person name="Hug L.A."/>
            <person name="Burstein D."/>
            <person name="Emerson J.B."/>
            <person name="Thomas B.C."/>
            <person name="Banfield J.F."/>
        </authorList>
    </citation>
    <scope>NUCLEOTIDE SEQUENCE [LARGE SCALE GENOMIC DNA]</scope>
    <source>
        <strain evidence="2">CG1_02_37_44</strain>
    </source>
</reference>
<comment type="caution">
    <text evidence="2">The sequence shown here is derived from an EMBL/GenBank/DDBJ whole genome shotgun (WGS) entry which is preliminary data.</text>
</comment>